<dbReference type="RefSeq" id="WP_188648773.1">
    <property type="nucleotide sequence ID" value="NZ_BMHQ01000012.1"/>
</dbReference>
<evidence type="ECO:0000256" key="4">
    <source>
        <dbReference type="ARBA" id="ARBA00022833"/>
    </source>
</evidence>
<reference evidence="7" key="1">
    <citation type="journal article" date="2014" name="Int. J. Syst. Evol. Microbiol.">
        <title>Complete genome sequence of Corynebacterium casei LMG S-19264T (=DSM 44701T), isolated from a smear-ripened cheese.</title>
        <authorList>
            <consortium name="US DOE Joint Genome Institute (JGI-PGF)"/>
            <person name="Walter F."/>
            <person name="Albersmeier A."/>
            <person name="Kalinowski J."/>
            <person name="Ruckert C."/>
        </authorList>
    </citation>
    <scope>NUCLEOTIDE SEQUENCE</scope>
    <source>
        <strain evidence="7">CGMCC 1.15179</strain>
    </source>
</reference>
<gene>
    <name evidence="7" type="ORF">GCM10011571_30750</name>
</gene>
<dbReference type="AlphaFoldDB" id="A0A8J2YB32"/>
<proteinExistence type="inferred from homology"/>
<dbReference type="Pfam" id="PF00484">
    <property type="entry name" value="Pro_CA"/>
    <property type="match status" value="1"/>
</dbReference>
<dbReference type="Proteomes" id="UP000625210">
    <property type="component" value="Unassembled WGS sequence"/>
</dbReference>
<accession>A0A8J2YB32</accession>
<dbReference type="SMART" id="SM00947">
    <property type="entry name" value="Pro_CA"/>
    <property type="match status" value="1"/>
</dbReference>
<evidence type="ECO:0000313" key="7">
    <source>
        <dbReference type="EMBL" id="GGE26391.1"/>
    </source>
</evidence>
<evidence type="ECO:0000256" key="6">
    <source>
        <dbReference type="PIRSR" id="PIRSR601765-1"/>
    </source>
</evidence>
<feature type="binding site" evidence="6">
    <location>
        <position position="99"/>
    </location>
    <ligand>
        <name>Zn(2+)</name>
        <dbReference type="ChEBI" id="CHEBI:29105"/>
    </ligand>
</feature>
<comment type="caution">
    <text evidence="7">The sequence shown here is derived from an EMBL/GenBank/DDBJ whole genome shotgun (WGS) entry which is preliminary data.</text>
</comment>
<organism evidence="7 8">
    <name type="scientific">Marinithermofilum abyssi</name>
    <dbReference type="NCBI Taxonomy" id="1571185"/>
    <lineage>
        <taxon>Bacteria</taxon>
        <taxon>Bacillati</taxon>
        <taxon>Bacillota</taxon>
        <taxon>Bacilli</taxon>
        <taxon>Bacillales</taxon>
        <taxon>Thermoactinomycetaceae</taxon>
        <taxon>Marinithermofilum</taxon>
    </lineage>
</organism>
<name>A0A8J2YB32_9BACL</name>
<dbReference type="InterPro" id="IPR036874">
    <property type="entry name" value="Carbonic_anhydrase_sf"/>
</dbReference>
<comment type="catalytic activity">
    <reaction evidence="5">
        <text>hydrogencarbonate + H(+) = CO2 + H2O</text>
        <dbReference type="Rhea" id="RHEA:10748"/>
        <dbReference type="ChEBI" id="CHEBI:15377"/>
        <dbReference type="ChEBI" id="CHEBI:15378"/>
        <dbReference type="ChEBI" id="CHEBI:16526"/>
        <dbReference type="ChEBI" id="CHEBI:17544"/>
        <dbReference type="EC" id="4.2.1.1"/>
    </reaction>
</comment>
<dbReference type="EMBL" id="BMHQ01000012">
    <property type="protein sequence ID" value="GGE26391.1"/>
    <property type="molecule type" value="Genomic_DNA"/>
</dbReference>
<keyword evidence="3 6" id="KW-0479">Metal-binding</keyword>
<keyword evidence="4 6" id="KW-0862">Zinc</keyword>
<dbReference type="CDD" id="cd03379">
    <property type="entry name" value="beta_CA_cladeD"/>
    <property type="match status" value="1"/>
</dbReference>
<reference evidence="7" key="2">
    <citation type="submission" date="2020-09" db="EMBL/GenBank/DDBJ databases">
        <authorList>
            <person name="Sun Q."/>
            <person name="Zhou Y."/>
        </authorList>
    </citation>
    <scope>NUCLEOTIDE SEQUENCE</scope>
    <source>
        <strain evidence="7">CGMCC 1.15179</strain>
    </source>
</reference>
<dbReference type="SUPFAM" id="SSF53056">
    <property type="entry name" value="beta-carbonic anhydrase, cab"/>
    <property type="match status" value="1"/>
</dbReference>
<keyword evidence="8" id="KW-1185">Reference proteome</keyword>
<comment type="cofactor">
    <cofactor evidence="6">
        <name>Zn(2+)</name>
        <dbReference type="ChEBI" id="CHEBI:29105"/>
    </cofactor>
    <text evidence="6">Binds 1 zinc ion per subunit.</text>
</comment>
<evidence type="ECO:0000256" key="3">
    <source>
        <dbReference type="ARBA" id="ARBA00022723"/>
    </source>
</evidence>
<feature type="binding site" evidence="6">
    <location>
        <position position="38"/>
    </location>
    <ligand>
        <name>Zn(2+)</name>
        <dbReference type="ChEBI" id="CHEBI:29105"/>
    </ligand>
</feature>
<dbReference type="Gene3D" id="3.40.1050.10">
    <property type="entry name" value="Carbonic anhydrase"/>
    <property type="match status" value="1"/>
</dbReference>
<dbReference type="InterPro" id="IPR001765">
    <property type="entry name" value="Carbonic_anhydrase"/>
</dbReference>
<dbReference type="EC" id="4.2.1.1" evidence="2"/>
<sequence>MALLDDILQFNRKFVEERRFEPYQTSKFPDKKMVIFTCMDTRLVELLPKAMNLRNGDVKIVKNAGATLTHPFDSTMRSILVAIYELGAEEVAVIGHHRCGMAGLNPEATIGKMKERGVAEEVLDTLEHSGLSVAQWLEGFQSVEENVRNSVETIRRHPLLPEGVPVHGLVIDPDTGKLDLVVRGQA</sequence>
<dbReference type="GO" id="GO:0004089">
    <property type="term" value="F:carbonate dehydratase activity"/>
    <property type="evidence" value="ECO:0007669"/>
    <property type="project" value="UniProtKB-EC"/>
</dbReference>
<protein>
    <recommendedName>
        <fullName evidence="2">carbonic anhydrase</fullName>
        <ecNumber evidence="2">4.2.1.1</ecNumber>
    </recommendedName>
</protein>
<feature type="binding site" evidence="6">
    <location>
        <position position="96"/>
    </location>
    <ligand>
        <name>Zn(2+)</name>
        <dbReference type="ChEBI" id="CHEBI:29105"/>
    </ligand>
</feature>
<evidence type="ECO:0000256" key="1">
    <source>
        <dbReference type="ARBA" id="ARBA00006217"/>
    </source>
</evidence>
<feature type="binding site" evidence="6">
    <location>
        <position position="40"/>
    </location>
    <ligand>
        <name>Zn(2+)</name>
        <dbReference type="ChEBI" id="CHEBI:29105"/>
    </ligand>
</feature>
<evidence type="ECO:0000313" key="8">
    <source>
        <dbReference type="Proteomes" id="UP000625210"/>
    </source>
</evidence>
<dbReference type="PANTHER" id="PTHR43175:SF3">
    <property type="entry name" value="CARBON DISULFIDE HYDROLASE"/>
    <property type="match status" value="1"/>
</dbReference>
<comment type="similarity">
    <text evidence="1">Belongs to the beta-class carbonic anhydrase family.</text>
</comment>
<evidence type="ECO:0000256" key="2">
    <source>
        <dbReference type="ARBA" id="ARBA00012925"/>
    </source>
</evidence>
<dbReference type="PANTHER" id="PTHR43175">
    <property type="entry name" value="CARBONIC ANHYDRASE"/>
    <property type="match status" value="1"/>
</dbReference>
<dbReference type="GO" id="GO:0008270">
    <property type="term" value="F:zinc ion binding"/>
    <property type="evidence" value="ECO:0007669"/>
    <property type="project" value="InterPro"/>
</dbReference>
<evidence type="ECO:0000256" key="5">
    <source>
        <dbReference type="ARBA" id="ARBA00048348"/>
    </source>
</evidence>